<gene>
    <name evidence="1" type="ORF">H7F51_08990</name>
</gene>
<dbReference type="RefSeq" id="WP_185663924.1">
    <property type="nucleotide sequence ID" value="NZ_JACLAW010000006.1"/>
</dbReference>
<accession>A0A7X1FRJ0</accession>
<dbReference type="Proteomes" id="UP000566813">
    <property type="component" value="Unassembled WGS sequence"/>
</dbReference>
<organism evidence="1 2">
    <name type="scientific">Novosphingobium flavum</name>
    <dbReference type="NCBI Taxonomy" id="1778672"/>
    <lineage>
        <taxon>Bacteria</taxon>
        <taxon>Pseudomonadati</taxon>
        <taxon>Pseudomonadota</taxon>
        <taxon>Alphaproteobacteria</taxon>
        <taxon>Sphingomonadales</taxon>
        <taxon>Sphingomonadaceae</taxon>
        <taxon>Novosphingobium</taxon>
    </lineage>
</organism>
<sequence length="182" mass="19051">MRAAVVTSLAAVLALAGCKKEQAPEGPKSIAEAAKEAAGSLPKPVPGLYRSTAEILSMEMPGMPAGMGEQMKAMMGKRSTPHDFCLTGEEAAKGYEERVKKLAGRPDCKFDHYSADGGKLDARMTCTAEGGITSVTTMQGMMTPEGSDMTLGMEQSGGKMPGGAMTMKMHVKTERVGDCPKA</sequence>
<name>A0A7X1FRJ0_9SPHN</name>
<keyword evidence="2" id="KW-1185">Reference proteome</keyword>
<dbReference type="Pfam" id="PF12276">
    <property type="entry name" value="DUF3617"/>
    <property type="match status" value="1"/>
</dbReference>
<dbReference type="EMBL" id="JACLAW010000006">
    <property type="protein sequence ID" value="MBC2665659.1"/>
    <property type="molecule type" value="Genomic_DNA"/>
</dbReference>
<dbReference type="InterPro" id="IPR022061">
    <property type="entry name" value="DUF3617"/>
</dbReference>
<dbReference type="AlphaFoldDB" id="A0A7X1FRJ0"/>
<reference evidence="1 2" key="1">
    <citation type="submission" date="2020-08" db="EMBL/GenBank/DDBJ databases">
        <title>The genome sequence of type strain Novosphingobium flavum NBRC 111647.</title>
        <authorList>
            <person name="Liu Y."/>
        </authorList>
    </citation>
    <scope>NUCLEOTIDE SEQUENCE [LARGE SCALE GENOMIC DNA]</scope>
    <source>
        <strain evidence="1 2">NBRC 111647</strain>
    </source>
</reference>
<protein>
    <submittedName>
        <fullName evidence="1">DUF3617 domain-containing protein</fullName>
    </submittedName>
</protein>
<proteinExistence type="predicted"/>
<dbReference type="PROSITE" id="PS51257">
    <property type="entry name" value="PROKAR_LIPOPROTEIN"/>
    <property type="match status" value="1"/>
</dbReference>
<comment type="caution">
    <text evidence="1">The sequence shown here is derived from an EMBL/GenBank/DDBJ whole genome shotgun (WGS) entry which is preliminary data.</text>
</comment>
<evidence type="ECO:0000313" key="1">
    <source>
        <dbReference type="EMBL" id="MBC2665659.1"/>
    </source>
</evidence>
<evidence type="ECO:0000313" key="2">
    <source>
        <dbReference type="Proteomes" id="UP000566813"/>
    </source>
</evidence>